<feature type="compositionally biased region" description="Basic and acidic residues" evidence="5">
    <location>
        <begin position="1"/>
        <end position="11"/>
    </location>
</feature>
<evidence type="ECO:0000256" key="3">
    <source>
        <dbReference type="ARBA" id="ARBA00022989"/>
    </source>
</evidence>
<sequence length="238" mass="26061">MSGTKVEEKGSTKQHVPPKQAEEDAEVKVPLPFHRKRSVQICCGVTTALLVVVIILILILSFTVFKAKNPRITVTGMALQSFSANVDPSLKSVHLDVSLHLNVSVRNPNIASFKYENSSTYLFYRGKEAGSAAIPAGEVKAKQTVKFSTFLQIQALQLMIDANLTNDLAANVIPVSTYSSIQGRLNVINIFKRHAVSTSTCTANIFITNTTLRDFNCVYSLKIMTVDVSSYTFGGKSR</sequence>
<dbReference type="Gene3D" id="2.60.40.1820">
    <property type="match status" value="1"/>
</dbReference>
<dbReference type="EMBL" id="JBJQOH010000006">
    <property type="protein sequence ID" value="KAL3682066.1"/>
    <property type="molecule type" value="Genomic_DNA"/>
</dbReference>
<protein>
    <recommendedName>
        <fullName evidence="7">Late embryogenesis abundant protein LEA-2 subgroup domain-containing protein</fullName>
    </recommendedName>
</protein>
<dbReference type="InterPro" id="IPR004864">
    <property type="entry name" value="LEA_2"/>
</dbReference>
<dbReference type="PANTHER" id="PTHR31234:SF65">
    <property type="entry name" value="LATE EMBRYOGENESIS ABUNDANT PROTEIN, LEA_2 SUBGROUP"/>
    <property type="match status" value="1"/>
</dbReference>
<evidence type="ECO:0000256" key="5">
    <source>
        <dbReference type="SAM" id="MobiDB-lite"/>
    </source>
</evidence>
<evidence type="ECO:0000256" key="4">
    <source>
        <dbReference type="ARBA" id="ARBA00023136"/>
    </source>
</evidence>
<keyword evidence="2 6" id="KW-0812">Transmembrane</keyword>
<organism evidence="8 9">
    <name type="scientific">Riccia sorocarpa</name>
    <dbReference type="NCBI Taxonomy" id="122646"/>
    <lineage>
        <taxon>Eukaryota</taxon>
        <taxon>Viridiplantae</taxon>
        <taxon>Streptophyta</taxon>
        <taxon>Embryophyta</taxon>
        <taxon>Marchantiophyta</taxon>
        <taxon>Marchantiopsida</taxon>
        <taxon>Marchantiidae</taxon>
        <taxon>Marchantiales</taxon>
        <taxon>Ricciaceae</taxon>
        <taxon>Riccia</taxon>
    </lineage>
</organism>
<evidence type="ECO:0000313" key="9">
    <source>
        <dbReference type="Proteomes" id="UP001633002"/>
    </source>
</evidence>
<comment type="caution">
    <text evidence="8">The sequence shown here is derived from an EMBL/GenBank/DDBJ whole genome shotgun (WGS) entry which is preliminary data.</text>
</comment>
<comment type="subcellular location">
    <subcellularLocation>
        <location evidence="1">Membrane</location>
        <topology evidence="1">Single-pass membrane protein</topology>
    </subcellularLocation>
</comment>
<feature type="transmembrane region" description="Helical" evidence="6">
    <location>
        <begin position="41"/>
        <end position="65"/>
    </location>
</feature>
<keyword evidence="9" id="KW-1185">Reference proteome</keyword>
<evidence type="ECO:0000256" key="2">
    <source>
        <dbReference type="ARBA" id="ARBA00022692"/>
    </source>
</evidence>
<proteinExistence type="predicted"/>
<keyword evidence="4 6" id="KW-0472">Membrane</keyword>
<name>A0ABD3GU19_9MARC</name>
<dbReference type="Proteomes" id="UP001633002">
    <property type="component" value="Unassembled WGS sequence"/>
</dbReference>
<dbReference type="InterPro" id="IPR044839">
    <property type="entry name" value="NDR1-like"/>
</dbReference>
<dbReference type="PANTHER" id="PTHR31234">
    <property type="entry name" value="LATE EMBRYOGENESIS ABUNDANT (LEA) HYDROXYPROLINE-RICH GLYCOPROTEIN FAMILY"/>
    <property type="match status" value="1"/>
</dbReference>
<dbReference type="Pfam" id="PF03168">
    <property type="entry name" value="LEA_2"/>
    <property type="match status" value="1"/>
</dbReference>
<evidence type="ECO:0000256" key="6">
    <source>
        <dbReference type="SAM" id="Phobius"/>
    </source>
</evidence>
<feature type="domain" description="Late embryogenesis abundant protein LEA-2 subgroup" evidence="7">
    <location>
        <begin position="103"/>
        <end position="196"/>
    </location>
</feature>
<dbReference type="GO" id="GO:0016020">
    <property type="term" value="C:membrane"/>
    <property type="evidence" value="ECO:0007669"/>
    <property type="project" value="UniProtKB-SubCell"/>
</dbReference>
<evidence type="ECO:0000256" key="1">
    <source>
        <dbReference type="ARBA" id="ARBA00004167"/>
    </source>
</evidence>
<gene>
    <name evidence="8" type="ORF">R1sor_000088</name>
</gene>
<accession>A0ABD3GU19</accession>
<dbReference type="SUPFAM" id="SSF117070">
    <property type="entry name" value="LEA14-like"/>
    <property type="match status" value="1"/>
</dbReference>
<dbReference type="AlphaFoldDB" id="A0ABD3GU19"/>
<keyword evidence="3 6" id="KW-1133">Transmembrane helix</keyword>
<evidence type="ECO:0000259" key="7">
    <source>
        <dbReference type="Pfam" id="PF03168"/>
    </source>
</evidence>
<reference evidence="8 9" key="1">
    <citation type="submission" date="2024-09" db="EMBL/GenBank/DDBJ databases">
        <title>Chromosome-scale assembly of Riccia sorocarpa.</title>
        <authorList>
            <person name="Paukszto L."/>
        </authorList>
    </citation>
    <scope>NUCLEOTIDE SEQUENCE [LARGE SCALE GENOMIC DNA]</scope>
    <source>
        <strain evidence="8">LP-2024</strain>
        <tissue evidence="8">Aerial parts of the thallus</tissue>
    </source>
</reference>
<feature type="region of interest" description="Disordered" evidence="5">
    <location>
        <begin position="1"/>
        <end position="23"/>
    </location>
</feature>
<evidence type="ECO:0000313" key="8">
    <source>
        <dbReference type="EMBL" id="KAL3682066.1"/>
    </source>
</evidence>